<evidence type="ECO:0000259" key="17">
    <source>
        <dbReference type="PROSITE" id="PS51220"/>
    </source>
</evidence>
<dbReference type="InterPro" id="IPR049883">
    <property type="entry name" value="NOTCH1_EGF-like"/>
</dbReference>
<dbReference type="PROSITE" id="PS50856">
    <property type="entry name" value="AMOP"/>
    <property type="match status" value="1"/>
</dbReference>
<dbReference type="InterPro" id="IPR005533">
    <property type="entry name" value="AMOP_dom"/>
</dbReference>
<accession>A0A2U9CCW8</accession>
<keyword evidence="12" id="KW-0325">Glycoprotein</keyword>
<feature type="signal peptide" evidence="14">
    <location>
        <begin position="1"/>
        <end position="32"/>
    </location>
</feature>
<dbReference type="PANTHER" id="PTHR24050">
    <property type="entry name" value="PA14 DOMAIN-CONTAINING PROTEIN"/>
    <property type="match status" value="1"/>
</dbReference>
<name>A0A2U9CCW8_SCOMX</name>
<dbReference type="InterPro" id="IPR001881">
    <property type="entry name" value="EGF-like_Ca-bd_dom"/>
</dbReference>
<keyword evidence="20" id="KW-1185">Reference proteome</keyword>
<dbReference type="SMART" id="SM00723">
    <property type="entry name" value="AMOP"/>
    <property type="match status" value="1"/>
</dbReference>
<organism evidence="19 20">
    <name type="scientific">Scophthalmus maximus</name>
    <name type="common">Turbot</name>
    <name type="synonym">Psetta maxima</name>
    <dbReference type="NCBI Taxonomy" id="52904"/>
    <lineage>
        <taxon>Eukaryota</taxon>
        <taxon>Metazoa</taxon>
        <taxon>Chordata</taxon>
        <taxon>Craniata</taxon>
        <taxon>Vertebrata</taxon>
        <taxon>Euteleostomi</taxon>
        <taxon>Actinopterygii</taxon>
        <taxon>Neopterygii</taxon>
        <taxon>Teleostei</taxon>
        <taxon>Neoteleostei</taxon>
        <taxon>Acanthomorphata</taxon>
        <taxon>Carangaria</taxon>
        <taxon>Pleuronectiformes</taxon>
        <taxon>Pleuronectoidei</taxon>
        <taxon>Scophthalmidae</taxon>
        <taxon>Scophthalmus</taxon>
    </lineage>
</organism>
<dbReference type="PANTHER" id="PTHR24050:SF26">
    <property type="entry name" value="FIBULIN-5"/>
    <property type="match status" value="1"/>
</dbReference>
<dbReference type="GO" id="GO:0030855">
    <property type="term" value="P:epithelial cell differentiation"/>
    <property type="evidence" value="ECO:0007669"/>
    <property type="project" value="UniProtKB-ARBA"/>
</dbReference>
<reference evidence="19 20" key="1">
    <citation type="submission" date="2017-12" db="EMBL/GenBank/DDBJ databases">
        <title>Integrating genomic resources of turbot (Scophthalmus maximus) in depth evaluation of genetic and physical mapping variation across individuals.</title>
        <authorList>
            <person name="Martinez P."/>
        </authorList>
    </citation>
    <scope>NUCLEOTIDE SEQUENCE [LARGE SCALE GENOMIC DNA]</scope>
</reference>
<feature type="domain" description="EGF-like" evidence="15">
    <location>
        <begin position="76"/>
        <end position="116"/>
    </location>
</feature>
<evidence type="ECO:0000256" key="5">
    <source>
        <dbReference type="ARBA" id="ARBA00022692"/>
    </source>
</evidence>
<feature type="domain" description="EGF-like" evidence="15">
    <location>
        <begin position="244"/>
        <end position="281"/>
    </location>
</feature>
<dbReference type="GO" id="GO:0005576">
    <property type="term" value="C:extracellular region"/>
    <property type="evidence" value="ECO:0007669"/>
    <property type="project" value="UniProtKB-SubCell"/>
</dbReference>
<feature type="domain" description="EGF-like" evidence="15">
    <location>
        <begin position="370"/>
        <end position="408"/>
    </location>
</feature>
<keyword evidence="7" id="KW-0677">Repeat</keyword>
<dbReference type="Gene3D" id="2.10.25.10">
    <property type="entry name" value="Laminin"/>
    <property type="match status" value="27"/>
</dbReference>
<keyword evidence="9" id="KW-1133">Transmembrane helix</keyword>
<dbReference type="PROSITE" id="PS50026">
    <property type="entry name" value="EGF_3"/>
    <property type="match status" value="25"/>
</dbReference>
<keyword evidence="10" id="KW-0472">Membrane</keyword>
<evidence type="ECO:0000313" key="19">
    <source>
        <dbReference type="EMBL" id="AWP14411.1"/>
    </source>
</evidence>
<dbReference type="PROSITE" id="PS01186">
    <property type="entry name" value="EGF_2"/>
    <property type="match status" value="19"/>
</dbReference>
<feature type="domain" description="EGF-like" evidence="15">
    <location>
        <begin position="734"/>
        <end position="774"/>
    </location>
</feature>
<evidence type="ECO:0000259" key="18">
    <source>
        <dbReference type="PROSITE" id="PS51233"/>
    </source>
</evidence>
<evidence type="ECO:0000256" key="12">
    <source>
        <dbReference type="ARBA" id="ARBA00023180"/>
    </source>
</evidence>
<evidence type="ECO:0000259" key="16">
    <source>
        <dbReference type="PROSITE" id="PS50856"/>
    </source>
</evidence>
<evidence type="ECO:0000256" key="9">
    <source>
        <dbReference type="ARBA" id="ARBA00022989"/>
    </source>
</evidence>
<keyword evidence="3" id="KW-0964">Secreted</keyword>
<feature type="domain" description="EGF-like" evidence="15">
    <location>
        <begin position="522"/>
        <end position="562"/>
    </location>
</feature>
<feature type="domain" description="EGF-like" evidence="15">
    <location>
        <begin position="449"/>
        <end position="489"/>
    </location>
</feature>
<evidence type="ECO:0000256" key="6">
    <source>
        <dbReference type="ARBA" id="ARBA00022729"/>
    </source>
</evidence>
<feature type="domain" description="EGF-like" evidence="15">
    <location>
        <begin position="409"/>
        <end position="446"/>
    </location>
</feature>
<dbReference type="SUPFAM" id="SSF57184">
    <property type="entry name" value="Growth factor receptor domain"/>
    <property type="match status" value="8"/>
</dbReference>
<dbReference type="GO" id="GO:0016020">
    <property type="term" value="C:membrane"/>
    <property type="evidence" value="ECO:0007669"/>
    <property type="project" value="UniProtKB-SubCell"/>
</dbReference>
<dbReference type="EMBL" id="CP026257">
    <property type="protein sequence ID" value="AWP14411.1"/>
    <property type="molecule type" value="Genomic_DNA"/>
</dbReference>
<evidence type="ECO:0000256" key="13">
    <source>
        <dbReference type="PROSITE-ProRule" id="PRU00076"/>
    </source>
</evidence>
<feature type="domain" description="EGF-like" evidence="15">
    <location>
        <begin position="1062"/>
        <end position="1102"/>
    </location>
</feature>
<gene>
    <name evidence="19" type="ORF">SMAX5B_008535</name>
</gene>
<dbReference type="PROSITE" id="PS51233">
    <property type="entry name" value="VWFD"/>
    <property type="match status" value="1"/>
</dbReference>
<dbReference type="Pfam" id="PF12947">
    <property type="entry name" value="EGF_3"/>
    <property type="match status" value="7"/>
</dbReference>
<evidence type="ECO:0000259" key="15">
    <source>
        <dbReference type="PROSITE" id="PS50026"/>
    </source>
</evidence>
<dbReference type="InterPro" id="IPR003886">
    <property type="entry name" value="NIDO_dom"/>
</dbReference>
<dbReference type="InterPro" id="IPR009030">
    <property type="entry name" value="Growth_fac_rcpt_cys_sf"/>
</dbReference>
<feature type="domain" description="EGF-like" evidence="15">
    <location>
        <begin position="604"/>
        <end position="645"/>
    </location>
</feature>
<dbReference type="GO" id="GO:0071944">
    <property type="term" value="C:cell periphery"/>
    <property type="evidence" value="ECO:0007669"/>
    <property type="project" value="UniProtKB-ARBA"/>
</dbReference>
<dbReference type="Proteomes" id="UP000246464">
    <property type="component" value="Chromosome 15"/>
</dbReference>
<dbReference type="GO" id="GO:0007160">
    <property type="term" value="P:cell-matrix adhesion"/>
    <property type="evidence" value="ECO:0007669"/>
    <property type="project" value="InterPro"/>
</dbReference>
<dbReference type="GO" id="GO:0005509">
    <property type="term" value="F:calcium ion binding"/>
    <property type="evidence" value="ECO:0007669"/>
    <property type="project" value="InterPro"/>
</dbReference>
<dbReference type="FunFam" id="2.10.25.10:FF:000014">
    <property type="entry name" value="Latent-transforming growth factor beta-binding protein 3"/>
    <property type="match status" value="2"/>
</dbReference>
<feature type="domain" description="EGF-like" evidence="15">
    <location>
        <begin position="692"/>
        <end position="733"/>
    </location>
</feature>
<evidence type="ECO:0000256" key="8">
    <source>
        <dbReference type="ARBA" id="ARBA00022837"/>
    </source>
</evidence>
<evidence type="ECO:0000256" key="10">
    <source>
        <dbReference type="ARBA" id="ARBA00023136"/>
    </source>
</evidence>
<feature type="domain" description="EGF-like" evidence="15">
    <location>
        <begin position="327"/>
        <end position="365"/>
    </location>
</feature>
<evidence type="ECO:0000256" key="7">
    <source>
        <dbReference type="ARBA" id="ARBA00022737"/>
    </source>
</evidence>
<dbReference type="Gene3D" id="2.60.40.10">
    <property type="entry name" value="Immunoglobulins"/>
    <property type="match status" value="1"/>
</dbReference>
<dbReference type="SMART" id="SM00539">
    <property type="entry name" value="NIDO"/>
    <property type="match status" value="1"/>
</dbReference>
<dbReference type="SUPFAM" id="SSF57196">
    <property type="entry name" value="EGF/Laminin"/>
    <property type="match status" value="4"/>
</dbReference>
<feature type="domain" description="EGF-like" evidence="15">
    <location>
        <begin position="35"/>
        <end position="75"/>
    </location>
</feature>
<feature type="domain" description="EGF-like" evidence="15">
    <location>
        <begin position="285"/>
        <end position="326"/>
    </location>
</feature>
<dbReference type="FunFam" id="2.10.25.10:FF:000202">
    <property type="entry name" value="Multiple epidermal growth factor-like domains 8"/>
    <property type="match status" value="2"/>
</dbReference>
<feature type="domain" description="EGF-like" evidence="15">
    <location>
        <begin position="898"/>
        <end position="940"/>
    </location>
</feature>
<evidence type="ECO:0000256" key="14">
    <source>
        <dbReference type="SAM" id="SignalP"/>
    </source>
</evidence>
<keyword evidence="6 14" id="KW-0732">Signal</keyword>
<feature type="domain" description="EGF-like" evidence="15">
    <location>
        <begin position="941"/>
        <end position="982"/>
    </location>
</feature>
<feature type="domain" description="EGF-like" evidence="15">
    <location>
        <begin position="563"/>
        <end position="601"/>
    </location>
</feature>
<dbReference type="InterPro" id="IPR024731">
    <property type="entry name" value="NELL2-like_EGF"/>
</dbReference>
<sequence length="2110" mass="228968">MTDISRNLQPVVSGFPLLWLISLVAVLEYCSAVADLKDCEAAGNRCHPQAECLKVRNNFTCECRMGYQGDGLLCNDIDECLSGLHGCHSKARCNNTLGSYSCVCLSGYFGDGTNCEDIDECQKENGGCHANALCTNFEGGRQCQLGNYECACLGGFIGDGRLCEDIDECATINICPSTTTCVNTGGSYYCDCGRGFIFNDSKCHDVDECAVGLCSPYATCRNSPGSFSCQCKAGYRGDGLICEDVDECSLAGQCHSNALCINLPGSYNCTCQVGYSGDGATKCNDVNECLVDNGGCRNKATCVNNQGSFSCRCLTGFLLVNQTLCQDINECTVEKNPCGVNEECKNIDGSHECPCRVGYYRPASNMDCVDIDECKDNPCHVNATCLNTVGSHICTCKRGFAANGTQCKDIDECSVVGTCHPRALCTNIIGGFFCSCEQGFKGDGFSCQDVDECTLSKTICPDFSKCINSPGAHVCSCLNGTVALNDTCVPPSSMCDPLCHKHGLCHLSPAGHQCVCDLGYVDVNECETGQQECSELARCVNTIGNHSCFCLSGFTGDGKNCSDFDECQVQNGGCHPVASCTNTRGSFYCACPPGMEGSGFDCHDVNECDKNSSLPHNCSAQAVCLNSNGSYICQCHDGYHDLVYDSGTCVSEDTCVNASSACHTFAECHSYQGSFYCRCKDGYEGSGTDCRDVDECDLSQGEVCLAFSNCFNTDGSYICNCWEGFQNNGTHCLDIDECVTGSYTCPEDSACTNIDGSYECTCHPGFSGNSSLCLDIDECFLGLIQCPNFSNCLNSVGSFACECWEGYQGNSTDCEDIDECLDNSTCPEHSTCINTNGGCLCLCDAGFSTVDDLCVDINECKDTELGELCINGTCMNAIGSYYCECIQGFWSNGTECMDVDECSNSFSSSVCQPHSRCVNIPGSYLCPCNEGFILNGTECQDVDECHNPNGIPCPEHSLCNNTAGSFFCLCSPGYKPIALGCEDIDECKDNTTCRLDQVCTNLPGACNCSCPRGYHEEKQECVDTNECENSPCHPLARCWNTPGSFSCHCPLGFAGNGSWCKDVDECIALTTPCPPQARCHNTPGSFVCACIPGFMSMGALCIDVDECQQANGQCHSAATCSNHVGGFKCSCSHGWNATKANGHGKEGCVDFDECVSPMICQGETSCTNLQGSYTCSCPKNGAVCTTMALKESNLYPFGAEVGDKGVKVDTEDGNSPYITPPMGFPFMGKSYDRLYFSDNGLVQFQTVAENEQFLLPAPFASGFPDNMNVALLAAFWDDADLSIGYGRLLYQEYHKVDMSDVYSQIVFNRTAEEVTKFEVRRSKPAFTPAWILKITWDHVMPVSYQKINLSETNTFQCILATDGARSFALLRYGEMRWGPGQRQYHNAVIGYTNGKSSVREPTVPPENLFGPGGRYRPQQVKGTLGMLGQLVYDLSEPAGSDTDPQIMCQVWAMKEPDPAEWTEELSSCPCTRIQALEDMSFLQDTTDPSSRVKKLRDQRWGGAAGHIFKSVLSNRHGSGKRCMYEPEGPLLAGYNERYFFGHSLQNHIDEDLLPFQWCCIESPLCHLYLDKRPLDRCQGYSWASPDGFTPDMRSTQGVALVYGSLHFITFDGTEYSFKALGEFVIVRLSSNTGSNIFTLQGQTDKLHTDAKGIIEVPVVVRMAAFHQGIGKIEWRCAEKGDGLQVFVDNVEVPVTVGNYNLTSVVHTAAKDFAVRCVSVSRCAAVYAGGLHVVAWRIAGHNQLAAMVGLPHTFFNRTVGLMGLWSSNRSDDFLMSDGKLLPSVDLTPPSEERLHYFGLSWAVPVPESLLFSPPPLVPLKHVSAEHLLERVSPAEVEELRRTCKGSMVCVHDTLASGSSDMGLQSLDAEKQFQNLALIYGNMPPIVTEPTVIHGKVNSTVNTKIAAQDPNGDPITYSMLYPRPAGASIGSGDGYLTWTPLSTQPVQLTIRVSDKLSSSLFSPILRVCSCLNGGTCQYDSIAENHQQGKFQVTLPTLQLVDIMMMGFQNKFYNASKKEPGQSSKPGSGEYRINMSSDTPHWYIRDYLARVSGHYDISGIEVDGRGKGGDVELDLVLGLMYNTWLEGFLSTLHLCNNPRLVCGDHPASVMFSG</sequence>
<feature type="domain" description="EGF-like" evidence="15">
    <location>
        <begin position="1103"/>
        <end position="1141"/>
    </location>
</feature>
<dbReference type="Pfam" id="PF06119">
    <property type="entry name" value="NIDO"/>
    <property type="match status" value="1"/>
</dbReference>
<evidence type="ECO:0000313" key="20">
    <source>
        <dbReference type="Proteomes" id="UP000246464"/>
    </source>
</evidence>
<feature type="domain" description="EGF-like" evidence="15">
    <location>
        <begin position="205"/>
        <end position="243"/>
    </location>
</feature>
<dbReference type="Pfam" id="PF23263">
    <property type="entry name" value="C8-3_MUC4"/>
    <property type="match status" value="1"/>
</dbReference>
<dbReference type="GO" id="GO:0048731">
    <property type="term" value="P:system development"/>
    <property type="evidence" value="ECO:0007669"/>
    <property type="project" value="UniProtKB-ARBA"/>
</dbReference>
<feature type="domain" description="EGF-like" evidence="15">
    <location>
        <begin position="651"/>
        <end position="691"/>
    </location>
</feature>
<evidence type="ECO:0000256" key="1">
    <source>
        <dbReference type="ARBA" id="ARBA00004479"/>
    </source>
</evidence>
<dbReference type="InterPro" id="IPR001846">
    <property type="entry name" value="VWF_type-D"/>
</dbReference>
<feature type="domain" description="EGF-like" evidence="15">
    <location>
        <begin position="816"/>
        <end position="855"/>
    </location>
</feature>
<feature type="domain" description="EGF-like" evidence="15">
    <location>
        <begin position="1023"/>
        <end position="1061"/>
    </location>
</feature>
<dbReference type="Pfam" id="PF07645">
    <property type="entry name" value="EGF_CA"/>
    <property type="match status" value="19"/>
</dbReference>
<keyword evidence="4 13" id="KW-0245">EGF-like domain</keyword>
<feature type="chain" id="PRO_5016091369" evidence="14">
    <location>
        <begin position="33"/>
        <end position="2110"/>
    </location>
</feature>
<dbReference type="GO" id="GO:0048513">
    <property type="term" value="P:animal organ development"/>
    <property type="evidence" value="ECO:0007669"/>
    <property type="project" value="UniProtKB-ARBA"/>
</dbReference>
<dbReference type="InterPro" id="IPR000742">
    <property type="entry name" value="EGF"/>
</dbReference>
<dbReference type="InterPro" id="IPR018097">
    <property type="entry name" value="EGF_Ca-bd_CS"/>
</dbReference>
<evidence type="ECO:0000256" key="2">
    <source>
        <dbReference type="ARBA" id="ARBA00004613"/>
    </source>
</evidence>
<dbReference type="PROSITE" id="PS00010">
    <property type="entry name" value="ASX_HYDROXYL"/>
    <property type="match status" value="18"/>
</dbReference>
<keyword evidence="11" id="KW-1015">Disulfide bond</keyword>
<dbReference type="CDD" id="cd00054">
    <property type="entry name" value="EGF_CA"/>
    <property type="match status" value="21"/>
</dbReference>
<dbReference type="FunFam" id="2.10.25.10:FF:000005">
    <property type="entry name" value="Fibrillin 2"/>
    <property type="match status" value="1"/>
</dbReference>
<keyword evidence="5" id="KW-0812">Transmembrane</keyword>
<dbReference type="STRING" id="52904.ENSSMAP00000025148"/>
<comment type="caution">
    <text evidence="13">Lacks conserved residue(s) required for the propagation of feature annotation.</text>
</comment>
<feature type="domain" description="EGF-like" evidence="15">
    <location>
        <begin position="165"/>
        <end position="204"/>
    </location>
</feature>
<feature type="domain" description="EGF-like" evidence="15">
    <location>
        <begin position="1150"/>
        <end position="1185"/>
    </location>
</feature>
<dbReference type="InterPro" id="IPR013783">
    <property type="entry name" value="Ig-like_fold"/>
</dbReference>
<proteinExistence type="predicted"/>
<dbReference type="FunFam" id="2.10.25.10:FF:000038">
    <property type="entry name" value="Fibrillin 2"/>
    <property type="match status" value="12"/>
</dbReference>
<dbReference type="SMART" id="SM00181">
    <property type="entry name" value="EGF"/>
    <property type="match status" value="28"/>
</dbReference>
<dbReference type="Pfam" id="PF05345">
    <property type="entry name" value="He_PIG"/>
    <property type="match status" value="1"/>
</dbReference>
<dbReference type="PROSITE" id="PS01187">
    <property type="entry name" value="EGF_CA"/>
    <property type="match status" value="7"/>
</dbReference>
<feature type="domain" description="AMOP" evidence="16">
    <location>
        <begin position="1440"/>
        <end position="1572"/>
    </location>
</feature>
<feature type="domain" description="VWFD" evidence="18">
    <location>
        <begin position="1597"/>
        <end position="1808"/>
    </location>
</feature>
<dbReference type="SMART" id="SM00179">
    <property type="entry name" value="EGF_CA"/>
    <property type="match status" value="27"/>
</dbReference>
<feature type="domain" description="EGF-like" evidence="15">
    <location>
        <begin position="117"/>
        <end position="164"/>
    </location>
</feature>
<evidence type="ECO:0000256" key="4">
    <source>
        <dbReference type="ARBA" id="ARBA00022536"/>
    </source>
</evidence>
<dbReference type="PROSITE" id="PS51220">
    <property type="entry name" value="NIDO"/>
    <property type="match status" value="1"/>
</dbReference>
<evidence type="ECO:0000256" key="11">
    <source>
        <dbReference type="ARBA" id="ARBA00023157"/>
    </source>
</evidence>
<dbReference type="InterPro" id="IPR052235">
    <property type="entry name" value="Nephronectin_domain"/>
</dbReference>
<evidence type="ECO:0000256" key="3">
    <source>
        <dbReference type="ARBA" id="ARBA00022525"/>
    </source>
</evidence>
<dbReference type="InterPro" id="IPR056619">
    <property type="entry name" value="C8-3_MUC4"/>
</dbReference>
<dbReference type="InterPro" id="IPR000152">
    <property type="entry name" value="EGF-type_Asp/Asn_hydroxyl_site"/>
</dbReference>
<protein>
    <submittedName>
        <fullName evidence="19">Putative fibrillin-2-like</fullName>
    </submittedName>
</protein>
<keyword evidence="8" id="KW-0106">Calcium</keyword>
<feature type="domain" description="EGF-like" evidence="15">
    <location>
        <begin position="775"/>
        <end position="815"/>
    </location>
</feature>
<comment type="subcellular location">
    <subcellularLocation>
        <location evidence="1">Membrane</location>
        <topology evidence="1">Single-pass type I membrane protein</topology>
    </subcellularLocation>
    <subcellularLocation>
        <location evidence="2">Secreted</location>
    </subcellularLocation>
</comment>
<feature type="domain" description="NIDO" evidence="17">
    <location>
        <begin position="1274"/>
        <end position="1437"/>
    </location>
</feature>